<evidence type="ECO:0000256" key="4">
    <source>
        <dbReference type="ARBA" id="ARBA00022741"/>
    </source>
</evidence>
<keyword evidence="4 13" id="KW-0547">Nucleotide-binding</keyword>
<evidence type="ECO:0000256" key="12">
    <source>
        <dbReference type="ARBA" id="ARBA00024342"/>
    </source>
</evidence>
<gene>
    <name evidence="13 15" type="primary">atpD</name>
    <name evidence="15" type="ORF">QTA56_14930</name>
</gene>
<dbReference type="Pfam" id="PF02874">
    <property type="entry name" value="ATP-synt_ab_N"/>
    <property type="match status" value="1"/>
</dbReference>
<keyword evidence="2 13" id="KW-0813">Transport</keyword>
<dbReference type="RefSeq" id="WP_267981791.1">
    <property type="nucleotide sequence ID" value="NZ_JAPQKF010000009.1"/>
</dbReference>
<evidence type="ECO:0000313" key="16">
    <source>
        <dbReference type="Proteomes" id="UP001168524"/>
    </source>
</evidence>
<feature type="binding site" evidence="13">
    <location>
        <begin position="148"/>
        <end position="155"/>
    </location>
    <ligand>
        <name>ATP</name>
        <dbReference type="ChEBI" id="CHEBI:30616"/>
    </ligand>
</feature>
<dbReference type="CDD" id="cd18115">
    <property type="entry name" value="ATP-synt_F1_beta_N"/>
    <property type="match status" value="1"/>
</dbReference>
<dbReference type="CDD" id="cd01133">
    <property type="entry name" value="F1-ATPase_beta_CD"/>
    <property type="match status" value="1"/>
</dbReference>
<feature type="domain" description="AAA+ ATPase" evidence="14">
    <location>
        <begin position="140"/>
        <end position="331"/>
    </location>
</feature>
<evidence type="ECO:0000256" key="7">
    <source>
        <dbReference type="ARBA" id="ARBA00022967"/>
    </source>
</evidence>
<accession>A0ABT7WS49</accession>
<dbReference type="Pfam" id="PF22919">
    <property type="entry name" value="ATP-synt_VA_C"/>
    <property type="match status" value="1"/>
</dbReference>
<dbReference type="InterPro" id="IPR027417">
    <property type="entry name" value="P-loop_NTPase"/>
</dbReference>
<keyword evidence="8 13" id="KW-0406">Ion transport</keyword>
<dbReference type="InterPro" id="IPR024034">
    <property type="entry name" value="ATPase_F1/V1_b/a_C"/>
</dbReference>
<evidence type="ECO:0000256" key="10">
    <source>
        <dbReference type="ARBA" id="ARBA00023196"/>
    </source>
</evidence>
<dbReference type="Gene3D" id="2.40.10.170">
    <property type="match status" value="1"/>
</dbReference>
<dbReference type="Proteomes" id="UP001168524">
    <property type="component" value="Unassembled WGS sequence"/>
</dbReference>
<protein>
    <recommendedName>
        <fullName evidence="13">ATP synthase subunit beta</fullName>
        <ecNumber evidence="13">7.1.2.2</ecNumber>
    </recommendedName>
    <alternativeName>
        <fullName evidence="13">ATP synthase F1 sector subunit beta</fullName>
    </alternativeName>
    <alternativeName>
        <fullName evidence="13">F-ATPase subunit beta</fullName>
    </alternativeName>
</protein>
<sequence>MSSGRIIQIIGAVIDVEFERNSVPKIYDALQVDGTETTLEVQQQLGDGVVRTIAMGSTEGLKRGLNVTSTNAPISVPVGPATLGRIMDVLGRPIDEAGPVATETRLPIHRQAPSYAEQAASTDLLETGIKVIDLLCPFAKGGKVGLFGGAGVGKTVNMMELINNIAKAHSGLSVFAGVGERTREGNDFYHEMKDSNVLDKVAMVYGQMNEPPGNRLRVALTGLTMAEYFRDEKDENGKGRDVLLFVDNIYRYTLAGTEVSALLGRMPSAVGYQPTLAEEMGVLQERITSTKSGSITSIQAVYVPADDLTDPSPATTFAHLDATVVLSRDIASSGIYPAIDPLDSTSRQLDPLVVGQEHYEIARSVQNVLQRYKELKDIIAILGMDELAEEDKLVVYRARKIQRFFSQPFHVAEVFTGAPGKLVPLKETIRGFKGLLAGEYDHIPEQAFYMVGGIDEVIAKAEKL</sequence>
<evidence type="ECO:0000259" key="14">
    <source>
        <dbReference type="SMART" id="SM00382"/>
    </source>
</evidence>
<dbReference type="InterPro" id="IPR055190">
    <property type="entry name" value="ATP-synt_VA_C"/>
</dbReference>
<keyword evidence="16" id="KW-1185">Reference proteome</keyword>
<comment type="similarity">
    <text evidence="12">Belongs to the ATPase alpha/beta chains family. T3SS ATPase subfamily.</text>
</comment>
<dbReference type="InterPro" id="IPR005722">
    <property type="entry name" value="ATP_synth_F1_bsu"/>
</dbReference>
<organism evidence="15 16">
    <name type="scientific">Acinetobacter thutiue</name>
    <dbReference type="NCBI Taxonomy" id="2998078"/>
    <lineage>
        <taxon>Bacteria</taxon>
        <taxon>Pseudomonadati</taxon>
        <taxon>Pseudomonadota</taxon>
        <taxon>Gammaproteobacteria</taxon>
        <taxon>Moraxellales</taxon>
        <taxon>Moraxellaceae</taxon>
        <taxon>Acinetobacter</taxon>
    </lineage>
</organism>
<evidence type="ECO:0000256" key="8">
    <source>
        <dbReference type="ARBA" id="ARBA00023065"/>
    </source>
</evidence>
<dbReference type="PANTHER" id="PTHR15184">
    <property type="entry name" value="ATP SYNTHASE"/>
    <property type="match status" value="1"/>
</dbReference>
<keyword evidence="7 13" id="KW-1278">Translocase</keyword>
<reference evidence="15" key="1">
    <citation type="submission" date="2023-06" db="EMBL/GenBank/DDBJ databases">
        <title>Two novel species of Acinetobacter isolated from motorbike repairing workshop in Vietnam.</title>
        <authorList>
            <person name="Le N.T.T."/>
        </authorList>
    </citation>
    <scope>NUCLEOTIDE SEQUENCE</scope>
    <source>
        <strain evidence="15">VNH17</strain>
    </source>
</reference>
<dbReference type="Gene3D" id="3.40.50.300">
    <property type="entry name" value="P-loop containing nucleotide triphosphate hydrolases"/>
    <property type="match status" value="1"/>
</dbReference>
<dbReference type="InterPro" id="IPR020003">
    <property type="entry name" value="ATPase_a/bsu_AS"/>
</dbReference>
<dbReference type="SMART" id="SM00382">
    <property type="entry name" value="AAA"/>
    <property type="match status" value="1"/>
</dbReference>
<comment type="catalytic activity">
    <reaction evidence="13">
        <text>ATP + H2O + 4 H(+)(in) = ADP + phosphate + 5 H(+)(out)</text>
        <dbReference type="Rhea" id="RHEA:57720"/>
        <dbReference type="ChEBI" id="CHEBI:15377"/>
        <dbReference type="ChEBI" id="CHEBI:15378"/>
        <dbReference type="ChEBI" id="CHEBI:30616"/>
        <dbReference type="ChEBI" id="CHEBI:43474"/>
        <dbReference type="ChEBI" id="CHEBI:456216"/>
        <dbReference type="EC" id="7.1.2.2"/>
    </reaction>
</comment>
<evidence type="ECO:0000256" key="2">
    <source>
        <dbReference type="ARBA" id="ARBA00022448"/>
    </source>
</evidence>
<dbReference type="InterPro" id="IPR050053">
    <property type="entry name" value="ATPase_alpha/beta_chains"/>
</dbReference>
<keyword evidence="5 13" id="KW-0375">Hydrogen ion transport</keyword>
<evidence type="ECO:0000256" key="11">
    <source>
        <dbReference type="ARBA" id="ARBA00023310"/>
    </source>
</evidence>
<keyword evidence="11 13" id="KW-0066">ATP synthesis</keyword>
<dbReference type="InterPro" id="IPR036121">
    <property type="entry name" value="ATPase_F1/V1/A1_a/bsu_N_sf"/>
</dbReference>
<keyword evidence="6 13" id="KW-0067">ATP-binding</keyword>
<dbReference type="Gene3D" id="1.10.1140.10">
    <property type="entry name" value="Bovine Mitochondrial F1-atpase, Atp Synthase Beta Chain, Chain D, domain 3"/>
    <property type="match status" value="1"/>
</dbReference>
<dbReference type="InterPro" id="IPR004100">
    <property type="entry name" value="ATPase_F1/V1/A1_a/bsu_N"/>
</dbReference>
<proteinExistence type="inferred from homology"/>
<dbReference type="SUPFAM" id="SSF52540">
    <property type="entry name" value="P-loop containing nucleoside triphosphate hydrolases"/>
    <property type="match status" value="1"/>
</dbReference>
<dbReference type="SUPFAM" id="SSF50615">
    <property type="entry name" value="N-terminal domain of alpha and beta subunits of F1 ATP synthase"/>
    <property type="match status" value="1"/>
</dbReference>
<evidence type="ECO:0000256" key="6">
    <source>
        <dbReference type="ARBA" id="ARBA00022840"/>
    </source>
</evidence>
<evidence type="ECO:0000256" key="3">
    <source>
        <dbReference type="ARBA" id="ARBA00022475"/>
    </source>
</evidence>
<keyword evidence="10 13" id="KW-0139">CF(1)</keyword>
<evidence type="ECO:0000256" key="1">
    <source>
        <dbReference type="ARBA" id="ARBA00004370"/>
    </source>
</evidence>
<name>A0ABT7WS49_9GAMM</name>
<dbReference type="NCBIfam" id="TIGR01039">
    <property type="entry name" value="atpD"/>
    <property type="match status" value="1"/>
</dbReference>
<dbReference type="SUPFAM" id="SSF47917">
    <property type="entry name" value="C-terminal domain of alpha and beta subunits of F1 ATP synthase"/>
    <property type="match status" value="1"/>
</dbReference>
<dbReference type="PANTHER" id="PTHR15184:SF71">
    <property type="entry name" value="ATP SYNTHASE SUBUNIT BETA, MITOCHONDRIAL"/>
    <property type="match status" value="1"/>
</dbReference>
<dbReference type="CDD" id="cd18110">
    <property type="entry name" value="ATP-synt_F1_beta_C"/>
    <property type="match status" value="1"/>
</dbReference>
<dbReference type="InterPro" id="IPR000194">
    <property type="entry name" value="ATPase_F1/V1/A1_a/bsu_nucl-bd"/>
</dbReference>
<dbReference type="Pfam" id="PF00006">
    <property type="entry name" value="ATP-synt_ab"/>
    <property type="match status" value="1"/>
</dbReference>
<comment type="function">
    <text evidence="13">Produces ATP from ADP in the presence of a proton gradient across the membrane. The catalytic sites are hosted primarily by the beta subunits.</text>
</comment>
<evidence type="ECO:0000256" key="9">
    <source>
        <dbReference type="ARBA" id="ARBA00023136"/>
    </source>
</evidence>
<evidence type="ECO:0000313" key="15">
    <source>
        <dbReference type="EMBL" id="MDN0015517.1"/>
    </source>
</evidence>
<dbReference type="PROSITE" id="PS00152">
    <property type="entry name" value="ATPASE_ALPHA_BETA"/>
    <property type="match status" value="1"/>
</dbReference>
<evidence type="ECO:0000256" key="5">
    <source>
        <dbReference type="ARBA" id="ARBA00022781"/>
    </source>
</evidence>
<evidence type="ECO:0000256" key="13">
    <source>
        <dbReference type="HAMAP-Rule" id="MF_01347"/>
    </source>
</evidence>
<keyword evidence="3 13" id="KW-1003">Cell membrane</keyword>
<dbReference type="InterPro" id="IPR003593">
    <property type="entry name" value="AAA+_ATPase"/>
</dbReference>
<keyword evidence="9 13" id="KW-0472">Membrane</keyword>
<dbReference type="EMBL" id="JAUDZE010000009">
    <property type="protein sequence ID" value="MDN0015517.1"/>
    <property type="molecule type" value="Genomic_DNA"/>
</dbReference>
<comment type="subcellular location">
    <subcellularLocation>
        <location evidence="13">Cell membrane</location>
        <topology evidence="13">Peripheral membrane protein</topology>
    </subcellularLocation>
    <subcellularLocation>
        <location evidence="1">Membrane</location>
    </subcellularLocation>
</comment>
<dbReference type="EC" id="7.1.2.2" evidence="13"/>
<dbReference type="HAMAP" id="MF_01347">
    <property type="entry name" value="ATP_synth_beta_bact"/>
    <property type="match status" value="1"/>
</dbReference>
<comment type="caution">
    <text evidence="15">The sequence shown here is derived from an EMBL/GenBank/DDBJ whole genome shotgun (WGS) entry which is preliminary data.</text>
</comment>